<protein>
    <submittedName>
        <fullName evidence="1">Uncharacterized protein</fullName>
    </submittedName>
</protein>
<reference evidence="1 2" key="1">
    <citation type="submission" date="2015-04" db="EMBL/GenBank/DDBJ databases">
        <title>Complete genome sequence of Schizopora paradoxa KUC8140, a cosmopolitan wood degrader in East Asia.</title>
        <authorList>
            <consortium name="DOE Joint Genome Institute"/>
            <person name="Min B."/>
            <person name="Park H."/>
            <person name="Jang Y."/>
            <person name="Kim J.-J."/>
            <person name="Kim K.H."/>
            <person name="Pangilinan J."/>
            <person name="Lipzen A."/>
            <person name="Riley R."/>
            <person name="Grigoriev I.V."/>
            <person name="Spatafora J.W."/>
            <person name="Choi I.-G."/>
        </authorList>
    </citation>
    <scope>NUCLEOTIDE SEQUENCE [LARGE SCALE GENOMIC DNA]</scope>
    <source>
        <strain evidence="1 2">KUC8140</strain>
    </source>
</reference>
<keyword evidence="2" id="KW-1185">Reference proteome</keyword>
<accession>A0A0H2S658</accession>
<sequence length="309" mass="34810">MKKERKTSRIRRRPQEPEKSYAWKLEGPCDAFPGDSIHIVTFQSRRSKLRLSRKKLDGFQFSADTVIAFCRTQLDVSKQHDYEFTLHSDSGNSTLFLTVTLKGTSSVKVPDSFSFDDIDKLGKELDQLSSSSVSKDSMSAITRVFSSVADCIDFQILDAIINTLKAFAAAHPLVHVVVSALLVPYELLKVQHEYIENIKTLAGDMCISLKAMSNAFPKIELEYAKEVVIDLLKVVVQASVYVHDFFNKGAAQRLTAAQFQHDLDDYKKKLETRRLDFREAALVQVLVDSGTISGTEGTTLRFSETNWVR</sequence>
<dbReference type="AlphaFoldDB" id="A0A0H2S658"/>
<proteinExistence type="predicted"/>
<dbReference type="Proteomes" id="UP000053477">
    <property type="component" value="Unassembled WGS sequence"/>
</dbReference>
<evidence type="ECO:0000313" key="2">
    <source>
        <dbReference type="Proteomes" id="UP000053477"/>
    </source>
</evidence>
<evidence type="ECO:0000313" key="1">
    <source>
        <dbReference type="EMBL" id="KLO19717.1"/>
    </source>
</evidence>
<name>A0A0H2S658_9AGAM</name>
<dbReference type="InParanoid" id="A0A0H2S658"/>
<gene>
    <name evidence="1" type="ORF">SCHPADRAFT_56336</name>
</gene>
<organism evidence="1 2">
    <name type="scientific">Schizopora paradoxa</name>
    <dbReference type="NCBI Taxonomy" id="27342"/>
    <lineage>
        <taxon>Eukaryota</taxon>
        <taxon>Fungi</taxon>
        <taxon>Dikarya</taxon>
        <taxon>Basidiomycota</taxon>
        <taxon>Agaricomycotina</taxon>
        <taxon>Agaricomycetes</taxon>
        <taxon>Hymenochaetales</taxon>
        <taxon>Schizoporaceae</taxon>
        <taxon>Schizopora</taxon>
    </lineage>
</organism>
<dbReference type="EMBL" id="KQ085885">
    <property type="protein sequence ID" value="KLO19717.1"/>
    <property type="molecule type" value="Genomic_DNA"/>
</dbReference>